<evidence type="ECO:0000313" key="8">
    <source>
        <dbReference type="EMBL" id="PMP67186.1"/>
    </source>
</evidence>
<dbReference type="Pfam" id="PF00015">
    <property type="entry name" value="MCPsignal"/>
    <property type="match status" value="1"/>
</dbReference>
<evidence type="ECO:0000256" key="5">
    <source>
        <dbReference type="SAM" id="Phobius"/>
    </source>
</evidence>
<dbReference type="PANTHER" id="PTHR32089">
    <property type="entry name" value="METHYL-ACCEPTING CHEMOTAXIS PROTEIN MCPB"/>
    <property type="match status" value="1"/>
</dbReference>
<name>A0A2N7PNN4_9BACT</name>
<keyword evidence="5" id="KW-0472">Membrane</keyword>
<evidence type="ECO:0000313" key="9">
    <source>
        <dbReference type="Proteomes" id="UP000235460"/>
    </source>
</evidence>
<dbReference type="SUPFAM" id="SSF58104">
    <property type="entry name" value="Methyl-accepting chemotaxis protein (MCP) signaling domain"/>
    <property type="match status" value="1"/>
</dbReference>
<evidence type="ECO:0000259" key="6">
    <source>
        <dbReference type="PROSITE" id="PS50111"/>
    </source>
</evidence>
<comment type="similarity">
    <text evidence="3">Belongs to the methyl-accepting chemotaxis (MCP) protein family.</text>
</comment>
<accession>A0A2N7PNN4</accession>
<gene>
    <name evidence="8" type="ORF">C0190_03715</name>
</gene>
<dbReference type="Gene3D" id="1.10.287.950">
    <property type="entry name" value="Methyl-accepting chemotaxis protein"/>
    <property type="match status" value="1"/>
</dbReference>
<dbReference type="CDD" id="cd06225">
    <property type="entry name" value="HAMP"/>
    <property type="match status" value="1"/>
</dbReference>
<feature type="transmembrane region" description="Helical" evidence="5">
    <location>
        <begin position="17"/>
        <end position="40"/>
    </location>
</feature>
<dbReference type="FunFam" id="1.10.287.950:FF:000001">
    <property type="entry name" value="Methyl-accepting chemotaxis sensory transducer"/>
    <property type="match status" value="1"/>
</dbReference>
<dbReference type="InterPro" id="IPR025991">
    <property type="entry name" value="Chemoreceptor_zinc-bind_dom"/>
</dbReference>
<dbReference type="PRINTS" id="PR00260">
    <property type="entry name" value="CHEMTRNSDUCR"/>
</dbReference>
<dbReference type="PROSITE" id="PS50111">
    <property type="entry name" value="CHEMOTAXIS_TRANSDUC_2"/>
    <property type="match status" value="1"/>
</dbReference>
<dbReference type="AlphaFoldDB" id="A0A2N7PNN4"/>
<keyword evidence="2 4" id="KW-0807">Transducer</keyword>
<keyword evidence="5" id="KW-1133">Transmembrane helix</keyword>
<evidence type="ECO:0000259" key="7">
    <source>
        <dbReference type="PROSITE" id="PS50885"/>
    </source>
</evidence>
<dbReference type="PANTHER" id="PTHR32089:SF112">
    <property type="entry name" value="LYSOZYME-LIKE PROTEIN-RELATED"/>
    <property type="match status" value="1"/>
</dbReference>
<comment type="caution">
    <text evidence="8">The sequence shown here is derived from an EMBL/GenBank/DDBJ whole genome shotgun (WGS) entry which is preliminary data.</text>
</comment>
<feature type="transmembrane region" description="Helical" evidence="5">
    <location>
        <begin position="180"/>
        <end position="203"/>
    </location>
</feature>
<reference evidence="8 9" key="1">
    <citation type="submission" date="2018-01" db="EMBL/GenBank/DDBJ databases">
        <title>Metagenomic assembled genomes from two thermal pools in the Uzon Caldera, Kamchatka, Russia.</title>
        <authorList>
            <person name="Wilkins L."/>
            <person name="Ettinger C."/>
        </authorList>
    </citation>
    <scope>NUCLEOTIDE SEQUENCE [LARGE SCALE GENOMIC DNA]</scope>
    <source>
        <strain evidence="8">ZAV-08</strain>
    </source>
</reference>
<dbReference type="SMART" id="SM00283">
    <property type="entry name" value="MA"/>
    <property type="match status" value="1"/>
</dbReference>
<dbReference type="Gene3D" id="3.30.450.290">
    <property type="match status" value="1"/>
</dbReference>
<dbReference type="GO" id="GO:0004888">
    <property type="term" value="F:transmembrane signaling receptor activity"/>
    <property type="evidence" value="ECO:0007669"/>
    <property type="project" value="InterPro"/>
</dbReference>
<dbReference type="GO" id="GO:0006935">
    <property type="term" value="P:chemotaxis"/>
    <property type="evidence" value="ECO:0007669"/>
    <property type="project" value="InterPro"/>
</dbReference>
<dbReference type="PROSITE" id="PS50885">
    <property type="entry name" value="HAMP"/>
    <property type="match status" value="1"/>
</dbReference>
<dbReference type="EMBL" id="PNIK01000057">
    <property type="protein sequence ID" value="PMP67186.1"/>
    <property type="molecule type" value="Genomic_DNA"/>
</dbReference>
<dbReference type="GO" id="GO:0016020">
    <property type="term" value="C:membrane"/>
    <property type="evidence" value="ECO:0007669"/>
    <property type="project" value="UniProtKB-SubCell"/>
</dbReference>
<dbReference type="InterPro" id="IPR004089">
    <property type="entry name" value="MCPsignal_dom"/>
</dbReference>
<dbReference type="GO" id="GO:0007165">
    <property type="term" value="P:signal transduction"/>
    <property type="evidence" value="ECO:0007669"/>
    <property type="project" value="UniProtKB-KW"/>
</dbReference>
<sequence length="657" mass="74079">MGFLSTLDKKTRLRWKLIIPLTIVTALGVIITVIVTGLSLHWITLYHARTETFPSYYSSIKASLIKDMANPKYRELRNYYLNSLKNVKIFRTEKVDNQFGSERQEFYPTSEEKVLIDKILLKKEEGGVYKTDDHLKAIYVLKAENMCLSCHNVKQGDILGSIVIEMPFKNVFSATRKIQLLFAVLGILGILATPVILYIVYVVTHRPLDKLSKILEKMAEGDLTVKVEFQDRVDIVGRVAKSIDKLLRTFILLNEKSLLYSQKIAESTDESFKLINKALENAKIQSTQASQVASAVEEMSATIADIAKNASSVSDLAVQNINIALEGKDVSEEATNTIIKANEDTLALKTVIEELNRSTGEIGYIVQLIKDIADQTNLLALNATIEAARAGEHGRGFAVVAEEIRKLADRTLKATDEIAEKIKAIQTESTKAFETMEITAKEVERAVESLNKVKLALDNIVDSSQKVKDAIAQVAAATEEQSTASEEISRTVEETAKLTAEVSNLIEELAKTAYSLVSISSDLRHSATSVKTEKLKELLFDLFKSDHERLELRVSGHLMRFEMLDPELLGNYKACGIGKWYYSEEGERFKGYPVFQEFEEVHKRYHLICKEIVLAYNSKDKERVKTLIAEKEPLAERLMSLFEKMKEIYLRELKKEL</sequence>
<evidence type="ECO:0000256" key="2">
    <source>
        <dbReference type="ARBA" id="ARBA00023224"/>
    </source>
</evidence>
<evidence type="ECO:0000256" key="4">
    <source>
        <dbReference type="PROSITE-ProRule" id="PRU00284"/>
    </source>
</evidence>
<comment type="subcellular location">
    <subcellularLocation>
        <location evidence="1">Membrane</location>
    </subcellularLocation>
</comment>
<protein>
    <submittedName>
        <fullName evidence="8">Chemotaxis protein</fullName>
    </submittedName>
</protein>
<dbReference type="InterPro" id="IPR004090">
    <property type="entry name" value="Chemotax_Me-accpt_rcpt"/>
</dbReference>
<keyword evidence="5" id="KW-0812">Transmembrane</keyword>
<dbReference type="InterPro" id="IPR003660">
    <property type="entry name" value="HAMP_dom"/>
</dbReference>
<dbReference type="Proteomes" id="UP000235460">
    <property type="component" value="Unassembled WGS sequence"/>
</dbReference>
<proteinExistence type="inferred from homology"/>
<feature type="domain" description="HAMP" evidence="7">
    <location>
        <begin position="206"/>
        <end position="255"/>
    </location>
</feature>
<organism evidence="8 9">
    <name type="scientific">Thermodesulfobacterium geofontis</name>
    <dbReference type="NCBI Taxonomy" id="1295609"/>
    <lineage>
        <taxon>Bacteria</taxon>
        <taxon>Pseudomonadati</taxon>
        <taxon>Thermodesulfobacteriota</taxon>
        <taxon>Thermodesulfobacteria</taxon>
        <taxon>Thermodesulfobacteriales</taxon>
        <taxon>Thermodesulfobacteriaceae</taxon>
        <taxon>Thermodesulfobacterium</taxon>
    </lineage>
</organism>
<dbReference type="CDD" id="cd11386">
    <property type="entry name" value="MCP_signal"/>
    <property type="match status" value="1"/>
</dbReference>
<feature type="domain" description="Methyl-accepting transducer" evidence="6">
    <location>
        <begin position="260"/>
        <end position="496"/>
    </location>
</feature>
<dbReference type="Gene3D" id="1.20.120.30">
    <property type="entry name" value="Aspartate receptor, ligand-binding domain"/>
    <property type="match status" value="1"/>
</dbReference>
<evidence type="ECO:0000256" key="1">
    <source>
        <dbReference type="ARBA" id="ARBA00004370"/>
    </source>
</evidence>
<dbReference type="Pfam" id="PF13682">
    <property type="entry name" value="CZB"/>
    <property type="match status" value="1"/>
</dbReference>
<evidence type="ECO:0000256" key="3">
    <source>
        <dbReference type="ARBA" id="ARBA00029447"/>
    </source>
</evidence>